<dbReference type="InterPro" id="IPR046342">
    <property type="entry name" value="CBS_dom_sf"/>
</dbReference>
<accession>A0AAN8ULL8</accession>
<dbReference type="Proteomes" id="UP001370490">
    <property type="component" value="Unassembled WGS sequence"/>
</dbReference>
<dbReference type="AlphaFoldDB" id="A0AAN8ULL8"/>
<keyword evidence="2" id="KW-1185">Reference proteome</keyword>
<protein>
    <recommendedName>
        <fullName evidence="3">CBS domain-containing protein</fullName>
    </recommendedName>
</protein>
<dbReference type="SUPFAM" id="SSF54631">
    <property type="entry name" value="CBS-domain pair"/>
    <property type="match status" value="1"/>
</dbReference>
<evidence type="ECO:0000313" key="2">
    <source>
        <dbReference type="Proteomes" id="UP001370490"/>
    </source>
</evidence>
<comment type="caution">
    <text evidence="1">The sequence shown here is derived from an EMBL/GenBank/DDBJ whole genome shotgun (WGS) entry which is preliminary data.</text>
</comment>
<dbReference type="PANTHER" id="PTHR47581">
    <property type="entry name" value="OS09G0431600 PROTEIN"/>
    <property type="match status" value="1"/>
</dbReference>
<dbReference type="EMBL" id="JBAMMX010000027">
    <property type="protein sequence ID" value="KAK6912432.1"/>
    <property type="molecule type" value="Genomic_DNA"/>
</dbReference>
<evidence type="ECO:0008006" key="3">
    <source>
        <dbReference type="Google" id="ProtNLM"/>
    </source>
</evidence>
<reference evidence="1 2" key="1">
    <citation type="submission" date="2023-12" db="EMBL/GenBank/DDBJ databases">
        <title>A high-quality genome assembly for Dillenia turbinata (Dilleniales).</title>
        <authorList>
            <person name="Chanderbali A."/>
        </authorList>
    </citation>
    <scope>NUCLEOTIDE SEQUENCE [LARGE SCALE GENOMIC DNA]</scope>
    <source>
        <strain evidence="1">LSX21</strain>
        <tissue evidence="1">Leaf</tissue>
    </source>
</reference>
<dbReference type="InterPro" id="IPR044781">
    <property type="entry name" value="At5g10690-like"/>
</dbReference>
<sequence>MGDYAMVNKHHKHLWTDSAGTISSTVQVETDHLLMEAALSSGQYLSNIVTRWKGISWTNRGGMDALCLEALLGSNNSIFGDCLLPHVSSSNQIERIMTPFEEARALQATLELKNVALCFFKDSVVPIIDDWGRSVGFLHRKDCKEVSLQLNAPLSAMMKSPPPFVATSTSVGRVNDNNRYKMVVIVRQGMSNGSSLSAVGVFTSERMHDLVVPESDMIGQNCPNERCKIT</sequence>
<gene>
    <name evidence="1" type="ORF">RJ641_022033</name>
</gene>
<name>A0AAN8ULL8_9MAGN</name>
<evidence type="ECO:0000313" key="1">
    <source>
        <dbReference type="EMBL" id="KAK6912432.1"/>
    </source>
</evidence>
<dbReference type="PANTHER" id="PTHR47581:SF2">
    <property type="entry name" value="OS09G0431600 PROTEIN"/>
    <property type="match status" value="1"/>
</dbReference>
<organism evidence="1 2">
    <name type="scientific">Dillenia turbinata</name>
    <dbReference type="NCBI Taxonomy" id="194707"/>
    <lineage>
        <taxon>Eukaryota</taxon>
        <taxon>Viridiplantae</taxon>
        <taxon>Streptophyta</taxon>
        <taxon>Embryophyta</taxon>
        <taxon>Tracheophyta</taxon>
        <taxon>Spermatophyta</taxon>
        <taxon>Magnoliopsida</taxon>
        <taxon>eudicotyledons</taxon>
        <taxon>Gunneridae</taxon>
        <taxon>Pentapetalae</taxon>
        <taxon>Dilleniales</taxon>
        <taxon>Dilleniaceae</taxon>
        <taxon>Dillenia</taxon>
    </lineage>
</organism>
<proteinExistence type="predicted"/>